<dbReference type="InterPro" id="IPR012296">
    <property type="entry name" value="Nuclease_put_TT1808"/>
</dbReference>
<organism evidence="2">
    <name type="scientific">Leptolyngbya sp. NK1-12</name>
    <dbReference type="NCBI Taxonomy" id="2547451"/>
    <lineage>
        <taxon>Bacteria</taxon>
        <taxon>Bacillati</taxon>
        <taxon>Cyanobacteriota</taxon>
        <taxon>Cyanophyceae</taxon>
        <taxon>Leptolyngbyales</taxon>
        <taxon>Leptolyngbyaceae</taxon>
        <taxon>Leptolyngbya group</taxon>
        <taxon>Leptolyngbya</taxon>
    </lineage>
</organism>
<dbReference type="InterPro" id="IPR011335">
    <property type="entry name" value="Restrct_endonuc-II-like"/>
</dbReference>
<proteinExistence type="predicted"/>
<keyword evidence="2" id="KW-0378">Hydrolase</keyword>
<keyword evidence="2" id="KW-0540">Nuclease</keyword>
<evidence type="ECO:0000313" key="2">
    <source>
        <dbReference type="EMBL" id="WNZ25863.1"/>
    </source>
</evidence>
<dbReference type="RefSeq" id="WP_316432048.1">
    <property type="nucleotide sequence ID" value="NZ_CP053586.1"/>
</dbReference>
<feature type="domain" description="Putative restriction endonuclease" evidence="1">
    <location>
        <begin position="23"/>
        <end position="185"/>
    </location>
</feature>
<protein>
    <submittedName>
        <fullName evidence="2">Uma2 family endonuclease</fullName>
    </submittedName>
</protein>
<dbReference type="CDD" id="cd06260">
    <property type="entry name" value="DUF820-like"/>
    <property type="match status" value="1"/>
</dbReference>
<dbReference type="Pfam" id="PF05685">
    <property type="entry name" value="Uma2"/>
    <property type="match status" value="1"/>
</dbReference>
<dbReference type="PANTHER" id="PTHR35400">
    <property type="entry name" value="SLR1083 PROTEIN"/>
    <property type="match status" value="1"/>
</dbReference>
<reference evidence="2" key="1">
    <citation type="submission" date="2020-05" db="EMBL/GenBank/DDBJ databases">
        <authorList>
            <person name="Zhu T."/>
            <person name="Keshari N."/>
            <person name="Lu X."/>
        </authorList>
    </citation>
    <scope>NUCLEOTIDE SEQUENCE</scope>
    <source>
        <strain evidence="2">NK1-12</strain>
    </source>
</reference>
<dbReference type="AlphaFoldDB" id="A0AA97ART9"/>
<name>A0AA97ART9_9CYAN</name>
<dbReference type="SUPFAM" id="SSF52980">
    <property type="entry name" value="Restriction endonuclease-like"/>
    <property type="match status" value="1"/>
</dbReference>
<dbReference type="GO" id="GO:0004519">
    <property type="term" value="F:endonuclease activity"/>
    <property type="evidence" value="ECO:0007669"/>
    <property type="project" value="UniProtKB-KW"/>
</dbReference>
<sequence>MPSSLPQLPHNVLAPLQWQSATWEDYLAYRDQPTDQRMRLYFNGQALLVDMGSEGIDHASTSDLFLLLIYVWVNQHQPNLAVGSFGRCLLEKTGYRAASPDLVLYLGEGMPRRETGNLRCIDLDIWPVPDLVGEIADTSLASDLDEKKKLYADLQIPEYWVIDVQGKRVLAFWLQPEGVYRQLIQSVTLPGLSIHLLEQALERLGEEPNFAVANWFGQQIQ</sequence>
<dbReference type="Gene3D" id="3.90.1570.10">
    <property type="entry name" value="tt1808, chain A"/>
    <property type="match status" value="1"/>
</dbReference>
<gene>
    <name evidence="2" type="ORF">HJG54_25545</name>
</gene>
<dbReference type="PANTHER" id="PTHR35400:SF1">
    <property type="entry name" value="SLR1083 PROTEIN"/>
    <property type="match status" value="1"/>
</dbReference>
<evidence type="ECO:0000259" key="1">
    <source>
        <dbReference type="Pfam" id="PF05685"/>
    </source>
</evidence>
<accession>A0AA97ART9</accession>
<keyword evidence="2" id="KW-0255">Endonuclease</keyword>
<dbReference type="EMBL" id="CP053586">
    <property type="protein sequence ID" value="WNZ25863.1"/>
    <property type="molecule type" value="Genomic_DNA"/>
</dbReference>
<dbReference type="InterPro" id="IPR008538">
    <property type="entry name" value="Uma2"/>
</dbReference>